<dbReference type="EMBL" id="MDYN01000047">
    <property type="protein sequence ID" value="OQD79620.1"/>
    <property type="molecule type" value="Genomic_DNA"/>
</dbReference>
<proteinExistence type="predicted"/>
<dbReference type="Proteomes" id="UP000191672">
    <property type="component" value="Unassembled WGS sequence"/>
</dbReference>
<dbReference type="AlphaFoldDB" id="A0A1V6PRH6"/>
<organism evidence="1 2">
    <name type="scientific">Penicillium antarcticum</name>
    <dbReference type="NCBI Taxonomy" id="416450"/>
    <lineage>
        <taxon>Eukaryota</taxon>
        <taxon>Fungi</taxon>
        <taxon>Dikarya</taxon>
        <taxon>Ascomycota</taxon>
        <taxon>Pezizomycotina</taxon>
        <taxon>Eurotiomycetes</taxon>
        <taxon>Eurotiomycetidae</taxon>
        <taxon>Eurotiales</taxon>
        <taxon>Aspergillaceae</taxon>
        <taxon>Penicillium</taxon>
    </lineage>
</organism>
<evidence type="ECO:0000313" key="2">
    <source>
        <dbReference type="Proteomes" id="UP000191672"/>
    </source>
</evidence>
<gene>
    <name evidence="1" type="ORF">PENANT_c047G11767</name>
</gene>
<protein>
    <submittedName>
        <fullName evidence="1">Uncharacterized protein</fullName>
    </submittedName>
</protein>
<comment type="caution">
    <text evidence="1">The sequence shown here is derived from an EMBL/GenBank/DDBJ whole genome shotgun (WGS) entry which is preliminary data.</text>
</comment>
<keyword evidence="2" id="KW-1185">Reference proteome</keyword>
<reference evidence="2" key="1">
    <citation type="journal article" date="2017" name="Nat. Microbiol.">
        <title>Global analysis of biosynthetic gene clusters reveals vast potential of secondary metabolite production in Penicillium species.</title>
        <authorList>
            <person name="Nielsen J.C."/>
            <person name="Grijseels S."/>
            <person name="Prigent S."/>
            <person name="Ji B."/>
            <person name="Dainat J."/>
            <person name="Nielsen K.F."/>
            <person name="Frisvad J.C."/>
            <person name="Workman M."/>
            <person name="Nielsen J."/>
        </authorList>
    </citation>
    <scope>NUCLEOTIDE SEQUENCE [LARGE SCALE GENOMIC DNA]</scope>
    <source>
        <strain evidence="2">IBT 31811</strain>
    </source>
</reference>
<accession>A0A1V6PRH6</accession>
<evidence type="ECO:0000313" key="1">
    <source>
        <dbReference type="EMBL" id="OQD79620.1"/>
    </source>
</evidence>
<name>A0A1V6PRH6_9EURO</name>
<sequence length="362" mass="41975">MAKLMQTILLGYGVEVDDSPYGLMFWIIRSEENMKCNDIAVLIDIVESLYYVLYARVVIELANIELCSLAEDENAQRRAHSLAFLLPSAEHLYRIVFAFKIVMDSREICAMLQKEIIEKYQRRYIKSATEIVNKKGEALFDRFGYRRYVLSILLNKEGKYYQKWSSLIPCFDTIAPGVIVLLSDKYRTVDQVIVLPDDIPYDELPFVERNQLGPISWTDEKLKDDRDASLAKLNHICIGEQRRRRSSFESYWLTKEHKCICLSTCRCCDECTANTARHCPCAERHVRLMTSTRLPNHNKAGFVARVNTVARMSFYGLSFLKRDVPDQAIMEQLEAGFDMFEVLISKERCEPVRPTLRTTSRV</sequence>